<protein>
    <submittedName>
        <fullName evidence="1">Uncharacterized protein</fullName>
    </submittedName>
</protein>
<keyword evidence="2" id="KW-1185">Reference proteome</keyword>
<dbReference type="PANTHER" id="PTHR11630">
    <property type="entry name" value="DNA REPLICATION LICENSING FACTOR MCM FAMILY MEMBER"/>
    <property type="match status" value="1"/>
</dbReference>
<dbReference type="GO" id="GO:0000724">
    <property type="term" value="P:double-strand break repair via homologous recombination"/>
    <property type="evidence" value="ECO:0007669"/>
    <property type="project" value="TreeGrafter"/>
</dbReference>
<dbReference type="InterPro" id="IPR031327">
    <property type="entry name" value="MCM"/>
</dbReference>
<dbReference type="GO" id="GO:0017116">
    <property type="term" value="F:single-stranded DNA helicase activity"/>
    <property type="evidence" value="ECO:0007669"/>
    <property type="project" value="TreeGrafter"/>
</dbReference>
<dbReference type="PANTHER" id="PTHR11630:SF48">
    <property type="entry name" value="DNA HELICASE MCM9"/>
    <property type="match status" value="1"/>
</dbReference>
<evidence type="ECO:0000313" key="2">
    <source>
        <dbReference type="Proteomes" id="UP000541444"/>
    </source>
</evidence>
<sequence length="177" mass="19648">MNHGSSQVISVQIYEKLDGRPLLASSMTDFEHMVNSAGIIELPFSGSRNLDQVCAAVVFQNVQSVQDDIMSFYYQLELGWDESGDTNTGFYHRRTNELKSAIDIPNDVVQQFKHFWSEHKDAPLKGRNAILRGICPQVFGLFTVKLAGVQHVDASGTKIRGESHFLLVGDPGSSCLM</sequence>
<gene>
    <name evidence="1" type="ORF">GIB67_042992</name>
</gene>
<dbReference type="GO" id="GO:0003697">
    <property type="term" value="F:single-stranded DNA binding"/>
    <property type="evidence" value="ECO:0007669"/>
    <property type="project" value="TreeGrafter"/>
</dbReference>
<dbReference type="OrthoDB" id="271325at2759"/>
<reference evidence="1 2" key="1">
    <citation type="journal article" date="2020" name="IScience">
        <title>Genome Sequencing of the Endangered Kingdonia uniflora (Circaeasteraceae, Ranunculales) Reveals Potential Mechanisms of Evolutionary Specialization.</title>
        <authorList>
            <person name="Sun Y."/>
            <person name="Deng T."/>
            <person name="Zhang A."/>
            <person name="Moore M.J."/>
            <person name="Landis J.B."/>
            <person name="Lin N."/>
            <person name="Zhang H."/>
            <person name="Zhang X."/>
            <person name="Huang J."/>
            <person name="Zhang X."/>
            <person name="Sun H."/>
            <person name="Wang H."/>
        </authorList>
    </citation>
    <scope>NUCLEOTIDE SEQUENCE [LARGE SCALE GENOMIC DNA]</scope>
    <source>
        <strain evidence="1">TB1705</strain>
        <tissue evidence="1">Leaf</tissue>
    </source>
</reference>
<name>A0A7J7NTJ1_9MAGN</name>
<dbReference type="InterPro" id="IPR027417">
    <property type="entry name" value="P-loop_NTPase"/>
</dbReference>
<proteinExistence type="predicted"/>
<dbReference type="GO" id="GO:0042555">
    <property type="term" value="C:MCM complex"/>
    <property type="evidence" value="ECO:0007669"/>
    <property type="project" value="TreeGrafter"/>
</dbReference>
<comment type="caution">
    <text evidence="1">The sequence shown here is derived from an EMBL/GenBank/DDBJ whole genome shotgun (WGS) entry which is preliminary data.</text>
</comment>
<organism evidence="1 2">
    <name type="scientific">Kingdonia uniflora</name>
    <dbReference type="NCBI Taxonomy" id="39325"/>
    <lineage>
        <taxon>Eukaryota</taxon>
        <taxon>Viridiplantae</taxon>
        <taxon>Streptophyta</taxon>
        <taxon>Embryophyta</taxon>
        <taxon>Tracheophyta</taxon>
        <taxon>Spermatophyta</taxon>
        <taxon>Magnoliopsida</taxon>
        <taxon>Ranunculales</taxon>
        <taxon>Circaeasteraceae</taxon>
        <taxon>Kingdonia</taxon>
    </lineage>
</organism>
<accession>A0A7J7NTJ1</accession>
<evidence type="ECO:0000313" key="1">
    <source>
        <dbReference type="EMBL" id="KAF6170302.1"/>
    </source>
</evidence>
<dbReference type="Gene3D" id="3.40.50.300">
    <property type="entry name" value="P-loop containing nucleotide triphosphate hydrolases"/>
    <property type="match status" value="1"/>
</dbReference>
<dbReference type="EMBL" id="JACGCM010000593">
    <property type="protein sequence ID" value="KAF6170302.1"/>
    <property type="molecule type" value="Genomic_DNA"/>
</dbReference>
<dbReference type="AlphaFoldDB" id="A0A7J7NTJ1"/>
<dbReference type="GO" id="GO:0016787">
    <property type="term" value="F:hydrolase activity"/>
    <property type="evidence" value="ECO:0007669"/>
    <property type="project" value="UniProtKB-KW"/>
</dbReference>
<dbReference type="Proteomes" id="UP000541444">
    <property type="component" value="Unassembled WGS sequence"/>
</dbReference>
<dbReference type="GO" id="GO:0005634">
    <property type="term" value="C:nucleus"/>
    <property type="evidence" value="ECO:0007669"/>
    <property type="project" value="UniProtKB-SubCell"/>
</dbReference>
<dbReference type="GO" id="GO:0005524">
    <property type="term" value="F:ATP binding"/>
    <property type="evidence" value="ECO:0007669"/>
    <property type="project" value="InterPro"/>
</dbReference>